<dbReference type="PROSITE" id="PS00307">
    <property type="entry name" value="LECTIN_LEGUME_BETA"/>
    <property type="match status" value="1"/>
</dbReference>
<dbReference type="Proteomes" id="UP000504607">
    <property type="component" value="Unplaced"/>
</dbReference>
<comment type="similarity">
    <text evidence="1">Belongs to the leguminous lectin family.</text>
</comment>
<dbReference type="GO" id="GO:0030246">
    <property type="term" value="F:carbohydrate binding"/>
    <property type="evidence" value="ECO:0007669"/>
    <property type="project" value="UniProtKB-KW"/>
</dbReference>
<evidence type="ECO:0000256" key="4">
    <source>
        <dbReference type="SAM" id="SignalP"/>
    </source>
</evidence>
<dbReference type="GeneID" id="105032677"/>
<feature type="chain" id="PRO_5026818738" evidence="4">
    <location>
        <begin position="26"/>
        <end position="352"/>
    </location>
</feature>
<dbReference type="SUPFAM" id="SSF49899">
    <property type="entry name" value="Concanavalin A-like lectins/glucanases"/>
    <property type="match status" value="1"/>
</dbReference>
<dbReference type="InterPro" id="IPR019825">
    <property type="entry name" value="Lectin_legB_Mn/Ca_BS"/>
</dbReference>
<organism evidence="6 7">
    <name type="scientific">Elaeis guineensis var. tenera</name>
    <name type="common">Oil palm</name>
    <dbReference type="NCBI Taxonomy" id="51953"/>
    <lineage>
        <taxon>Eukaryota</taxon>
        <taxon>Viridiplantae</taxon>
        <taxon>Streptophyta</taxon>
        <taxon>Embryophyta</taxon>
        <taxon>Tracheophyta</taxon>
        <taxon>Spermatophyta</taxon>
        <taxon>Magnoliopsida</taxon>
        <taxon>Liliopsida</taxon>
        <taxon>Arecaceae</taxon>
        <taxon>Arecoideae</taxon>
        <taxon>Cocoseae</taxon>
        <taxon>Elaeidinae</taxon>
        <taxon>Elaeis</taxon>
    </lineage>
</organism>
<name>A0A6I9QA46_ELAGV</name>
<dbReference type="AlphaFoldDB" id="A0A6I9QA46"/>
<dbReference type="KEGG" id="egu:105032677"/>
<reference evidence="7" key="1">
    <citation type="submission" date="2025-08" db="UniProtKB">
        <authorList>
            <consortium name="RefSeq"/>
        </authorList>
    </citation>
    <scope>IDENTIFICATION</scope>
</reference>
<dbReference type="Pfam" id="PF00139">
    <property type="entry name" value="Lectin_legB"/>
    <property type="match status" value="1"/>
</dbReference>
<keyword evidence="6" id="KW-1185">Reference proteome</keyword>
<evidence type="ECO:0000313" key="7">
    <source>
        <dbReference type="RefSeq" id="XP_010905489.1"/>
    </source>
</evidence>
<evidence type="ECO:0000256" key="3">
    <source>
        <dbReference type="SAM" id="Phobius"/>
    </source>
</evidence>
<dbReference type="Gene3D" id="2.60.120.200">
    <property type="match status" value="1"/>
</dbReference>
<evidence type="ECO:0000256" key="2">
    <source>
        <dbReference type="ARBA" id="ARBA00022734"/>
    </source>
</evidence>
<dbReference type="InterPro" id="IPR050258">
    <property type="entry name" value="Leguminous_Lectin"/>
</dbReference>
<dbReference type="CDD" id="cd06899">
    <property type="entry name" value="lectin_legume_LecRK_Arcelin_ConA"/>
    <property type="match status" value="1"/>
</dbReference>
<dbReference type="OrthoDB" id="694346at2759"/>
<dbReference type="InParanoid" id="A0A6I9QA46"/>
<dbReference type="PANTHER" id="PTHR32401">
    <property type="entry name" value="CONCANAVALIN A-LIKE LECTIN FAMILY PROTEIN"/>
    <property type="match status" value="1"/>
</dbReference>
<evidence type="ECO:0000259" key="5">
    <source>
        <dbReference type="Pfam" id="PF00139"/>
    </source>
</evidence>
<keyword evidence="3" id="KW-1133">Transmembrane helix</keyword>
<dbReference type="InterPro" id="IPR013320">
    <property type="entry name" value="ConA-like_dom_sf"/>
</dbReference>
<dbReference type="RefSeq" id="XP_010905489.1">
    <property type="nucleotide sequence ID" value="XM_010907187.3"/>
</dbReference>
<keyword evidence="3" id="KW-0812">Transmembrane</keyword>
<evidence type="ECO:0000256" key="1">
    <source>
        <dbReference type="ARBA" id="ARBA00007606"/>
    </source>
</evidence>
<feature type="signal peptide" evidence="4">
    <location>
        <begin position="1"/>
        <end position="25"/>
    </location>
</feature>
<gene>
    <name evidence="7" type="primary">LOC105032677</name>
</gene>
<feature type="domain" description="Legume lectin" evidence="5">
    <location>
        <begin position="26"/>
        <end position="267"/>
    </location>
</feature>
<keyword evidence="2" id="KW-0430">Lectin</keyword>
<proteinExistence type="inferred from homology"/>
<feature type="transmembrane region" description="Helical" evidence="3">
    <location>
        <begin position="275"/>
        <end position="297"/>
    </location>
</feature>
<keyword evidence="3" id="KW-0472">Membrane</keyword>
<evidence type="ECO:0000313" key="6">
    <source>
        <dbReference type="Proteomes" id="UP000504607"/>
    </source>
</evidence>
<dbReference type="PANTHER" id="PTHR32401:SF47">
    <property type="entry name" value="LEGUME LECTIN DOMAIN-CONTAINING PROTEIN"/>
    <property type="match status" value="1"/>
</dbReference>
<keyword evidence="4" id="KW-0732">Signal</keyword>
<accession>A0A6I9QA46</accession>
<protein>
    <submittedName>
        <fullName evidence="7">Seed lectin beta chain</fullName>
    </submittedName>
</protein>
<dbReference type="InterPro" id="IPR001220">
    <property type="entry name" value="Legume_lectin_dom"/>
</dbReference>
<sequence>MARCNSRSLHILVQLLSVLIPPVSPLSFNFSGNKLGIPNLNYSGDAYFDGSIIQLTKNQVGSSLGSSVGSATYSEPVSLWDKASGTVADFTTNFRFSINSLGQRVSGDGLAFFLSPFPFEEPSNSSGGTLGLFKNLGQSISKNEVVAVEFDSFRNLEYNDSSFNHVGIDIWSIVSKTQVDLNANIRGNVQFIASVSYNAVTQNLSVFLSNASDPRRNWSLFYVVDLRKYLPQNAAIGLSAATGALYETHSIYSWDFISSNSSSQSKKKISNVRSAVGLAVGIGILLCGLGFVCYAVWRKRASGGMEEDEMALELSINDAFERGGGPKKFSFGTCSLTSAMRPSGSYMPVSTF</sequence>